<name>A0A9R1XGV2_LACSA</name>
<keyword evidence="2" id="KW-1185">Reference proteome</keyword>
<evidence type="ECO:0000313" key="2">
    <source>
        <dbReference type="Proteomes" id="UP000235145"/>
    </source>
</evidence>
<accession>A0A9R1XGV2</accession>
<dbReference type="Proteomes" id="UP000235145">
    <property type="component" value="Unassembled WGS sequence"/>
</dbReference>
<reference evidence="1 2" key="1">
    <citation type="journal article" date="2017" name="Nat. Commun.">
        <title>Genome assembly with in vitro proximity ligation data and whole-genome triplication in lettuce.</title>
        <authorList>
            <person name="Reyes-Chin-Wo S."/>
            <person name="Wang Z."/>
            <person name="Yang X."/>
            <person name="Kozik A."/>
            <person name="Arikit S."/>
            <person name="Song C."/>
            <person name="Xia L."/>
            <person name="Froenicke L."/>
            <person name="Lavelle D.O."/>
            <person name="Truco M.J."/>
            <person name="Xia R."/>
            <person name="Zhu S."/>
            <person name="Xu C."/>
            <person name="Xu H."/>
            <person name="Xu X."/>
            <person name="Cox K."/>
            <person name="Korf I."/>
            <person name="Meyers B.C."/>
            <person name="Michelmore R.W."/>
        </authorList>
    </citation>
    <scope>NUCLEOTIDE SEQUENCE [LARGE SCALE GENOMIC DNA]</scope>
    <source>
        <strain evidence="2">cv. Salinas</strain>
        <tissue evidence="1">Seedlings</tissue>
    </source>
</reference>
<dbReference type="AlphaFoldDB" id="A0A9R1XGV2"/>
<proteinExistence type="predicted"/>
<dbReference type="EMBL" id="NBSK02000004">
    <property type="protein sequence ID" value="KAJ0209569.1"/>
    <property type="molecule type" value="Genomic_DNA"/>
</dbReference>
<gene>
    <name evidence="1" type="ORF">LSAT_V11C400165100</name>
</gene>
<evidence type="ECO:0000313" key="1">
    <source>
        <dbReference type="EMBL" id="KAJ0209569.1"/>
    </source>
</evidence>
<organism evidence="1 2">
    <name type="scientific">Lactuca sativa</name>
    <name type="common">Garden lettuce</name>
    <dbReference type="NCBI Taxonomy" id="4236"/>
    <lineage>
        <taxon>Eukaryota</taxon>
        <taxon>Viridiplantae</taxon>
        <taxon>Streptophyta</taxon>
        <taxon>Embryophyta</taxon>
        <taxon>Tracheophyta</taxon>
        <taxon>Spermatophyta</taxon>
        <taxon>Magnoliopsida</taxon>
        <taxon>eudicotyledons</taxon>
        <taxon>Gunneridae</taxon>
        <taxon>Pentapetalae</taxon>
        <taxon>asterids</taxon>
        <taxon>campanulids</taxon>
        <taxon>Asterales</taxon>
        <taxon>Asteraceae</taxon>
        <taxon>Cichorioideae</taxon>
        <taxon>Cichorieae</taxon>
        <taxon>Lactucinae</taxon>
        <taxon>Lactuca</taxon>
    </lineage>
</organism>
<sequence>MGIEALKISVILLRPNCDLLKGVFDFRLVGCLYKKLDIWSLWKMLSDWGFVVRSERMESKMMRKHLTATTRFQNNSLHLRLYKAKIKASRQLQMQNSIKKALEEASLPIPIIVIDNDLYHILL</sequence>
<comment type="caution">
    <text evidence="1">The sequence shown here is derived from an EMBL/GenBank/DDBJ whole genome shotgun (WGS) entry which is preliminary data.</text>
</comment>
<protein>
    <submittedName>
        <fullName evidence="1">Uncharacterized protein</fullName>
    </submittedName>
</protein>